<dbReference type="Pfam" id="PF00158">
    <property type="entry name" value="Sigma54_activat"/>
    <property type="match status" value="1"/>
</dbReference>
<reference evidence="7" key="1">
    <citation type="journal article" date="2023" name="Antonie Van Leeuwenhoek">
        <title>Mesoterricola silvestris gen. nov., sp. nov., Mesoterricola sediminis sp. nov., Geothrix oryzae sp. nov., Geothrix edaphica sp. nov., Geothrix rubra sp. nov., and Geothrix limicola sp. nov., six novel members of Acidobacteriota isolated from soils.</title>
        <authorList>
            <person name="Itoh H."/>
            <person name="Sugisawa Y."/>
            <person name="Mise K."/>
            <person name="Xu Z."/>
            <person name="Kuniyasu M."/>
            <person name="Ushijima N."/>
            <person name="Kawano K."/>
            <person name="Kobayashi E."/>
            <person name="Shiratori Y."/>
            <person name="Masuda Y."/>
            <person name="Senoo K."/>
        </authorList>
    </citation>
    <scope>NUCLEOTIDE SEQUENCE</scope>
    <source>
        <strain evidence="7">Red802</strain>
    </source>
</reference>
<proteinExistence type="predicted"/>
<dbReference type="InterPro" id="IPR003593">
    <property type="entry name" value="AAA+_ATPase"/>
</dbReference>
<dbReference type="Gene3D" id="1.10.8.60">
    <property type="match status" value="1"/>
</dbReference>
<dbReference type="Pfam" id="PF02954">
    <property type="entry name" value="HTH_8"/>
    <property type="match status" value="1"/>
</dbReference>
<evidence type="ECO:0000256" key="4">
    <source>
        <dbReference type="ARBA" id="ARBA00023163"/>
    </source>
</evidence>
<dbReference type="PANTHER" id="PTHR32071:SF57">
    <property type="entry name" value="C4-DICARBOXYLATE TRANSPORT TRANSCRIPTIONAL REGULATORY PROTEIN DCTD"/>
    <property type="match status" value="1"/>
</dbReference>
<feature type="region of interest" description="Disordered" evidence="5">
    <location>
        <begin position="49"/>
        <end position="68"/>
    </location>
</feature>
<evidence type="ECO:0000259" key="6">
    <source>
        <dbReference type="PROSITE" id="PS50045"/>
    </source>
</evidence>
<dbReference type="PANTHER" id="PTHR32071">
    <property type="entry name" value="TRANSCRIPTIONAL REGULATORY PROTEIN"/>
    <property type="match status" value="1"/>
</dbReference>
<feature type="domain" description="Sigma-54 factor interaction" evidence="6">
    <location>
        <begin position="698"/>
        <end position="926"/>
    </location>
</feature>
<dbReference type="SUPFAM" id="SSF46689">
    <property type="entry name" value="Homeodomain-like"/>
    <property type="match status" value="1"/>
</dbReference>
<evidence type="ECO:0000313" key="7">
    <source>
        <dbReference type="EMBL" id="GLH68433.1"/>
    </source>
</evidence>
<name>A0ABQ5Q1G9_9BACT</name>
<dbReference type="EMBL" id="BSDC01000005">
    <property type="protein sequence ID" value="GLH68433.1"/>
    <property type="molecule type" value="Genomic_DNA"/>
</dbReference>
<accession>A0ABQ5Q1G9</accession>
<sequence>MLSAAWLGHWKAPWGLDRGRRWGDVPWALAAISQAWLLGGRDGSWPRLAQEARRPGGPQVTQGPTTFGPRPDPTWVALLRHGSPGIPAAQRGARETELLAWAWEALLEGDGEPWMAAGSVLLDHPQRLRWIALLGAVDDTGTLHLPPFLELLVPPVLRRLPPGWWEGLLRSQDAEGRLLPEGALDPTLPWPVLQAHAGPLALEVLPPDLAPYTSAPWLVALPDGRWVLDPRLRAWARGLGASPLGLAPLAPGGLALGTAPDPPLAALLRLQLAGDQPRDWREALEADLHEALQRPAPPPPSGHPTWDRLRMRWGGEPALPAPGYPPWAGGVHPCADPFHWMAEGLRADRACDPEASLRAFTLAHAHFVRLGTSGWAERAASNAAHLALKWADLPAHARWAALRGPLPQPWQDLETAQLAEVNLEPDAALVRIRRLVEAHPGFTAGWGMLALHGADREQWDLVREALTHVQDHPYARFLQAALGPLTEDPPADADPETRLSWEAHRLFRGTGEPRAFWAAWADCPTQIMRLELGLQVLERRPDLRRAEALLALQAIADRARSARHQGRLAALWPTPEASPSLPARTLLEQWLAQRSTPTWLVWEEGARLHTLGTGAPPPEGALSRLARDGALAPFQHDTWIWRGHPLTWEGCPVGAVLVAQAPEAVPGPPLEPLLLASWLARLQETRPAEPIGDAGLLLTDGSEPMASVLRELERVAGSDLPVLILGATGTGKELAARELHQRSGRSGALVAVNCSAFAEGLLESELFGHVKGAFTGADRDRRGAIEAARGGTLFLDEVADLSPRLQSLLLRVLQEREIRRVGSDQSIRVDVRFAAATHRPLEELAESGAFRRDLLFRLQGAVLRLPPLSARRHEFPFLLPRLVVKAASAARRPVPALAPGLPQALARLAWPGNVRELLHALERAILRCEGGTLRAAHVPELEAPVFQARGWDDATRAFQRRLLLDTLQACGFRMAEAAETLGLARPALYATARRLGVDLVAERSRSGV</sequence>
<dbReference type="Gene3D" id="3.40.50.300">
    <property type="entry name" value="P-loop containing nucleotide triphosphate hydrolases"/>
    <property type="match status" value="1"/>
</dbReference>
<comment type="caution">
    <text evidence="7">The sequence shown here is derived from an EMBL/GenBank/DDBJ whole genome shotgun (WGS) entry which is preliminary data.</text>
</comment>
<dbReference type="InterPro" id="IPR002078">
    <property type="entry name" value="Sigma_54_int"/>
</dbReference>
<dbReference type="PROSITE" id="PS00688">
    <property type="entry name" value="SIGMA54_INTERACT_3"/>
    <property type="match status" value="1"/>
</dbReference>
<dbReference type="InterPro" id="IPR025944">
    <property type="entry name" value="Sigma_54_int_dom_CS"/>
</dbReference>
<dbReference type="Pfam" id="PF25601">
    <property type="entry name" value="AAA_lid_14"/>
    <property type="match status" value="1"/>
</dbReference>
<keyword evidence="8" id="KW-1185">Reference proteome</keyword>
<dbReference type="InterPro" id="IPR002197">
    <property type="entry name" value="HTH_Fis"/>
</dbReference>
<dbReference type="PROSITE" id="PS50045">
    <property type="entry name" value="SIGMA54_INTERACT_4"/>
    <property type="match status" value="1"/>
</dbReference>
<protein>
    <recommendedName>
        <fullName evidence="6">Sigma-54 factor interaction domain-containing protein</fullName>
    </recommendedName>
</protein>
<keyword evidence="1" id="KW-0547">Nucleotide-binding</keyword>
<evidence type="ECO:0000256" key="2">
    <source>
        <dbReference type="ARBA" id="ARBA00022840"/>
    </source>
</evidence>
<dbReference type="CDD" id="cd00009">
    <property type="entry name" value="AAA"/>
    <property type="match status" value="1"/>
</dbReference>
<organism evidence="7 8">
    <name type="scientific">Geothrix edaphica</name>
    <dbReference type="NCBI Taxonomy" id="2927976"/>
    <lineage>
        <taxon>Bacteria</taxon>
        <taxon>Pseudomonadati</taxon>
        <taxon>Acidobacteriota</taxon>
        <taxon>Holophagae</taxon>
        <taxon>Holophagales</taxon>
        <taxon>Holophagaceae</taxon>
        <taxon>Geothrix</taxon>
    </lineage>
</organism>
<dbReference type="InterPro" id="IPR009057">
    <property type="entry name" value="Homeodomain-like_sf"/>
</dbReference>
<keyword evidence="2" id="KW-0067">ATP-binding</keyword>
<gene>
    <name evidence="7" type="ORF">GETHED_27970</name>
</gene>
<dbReference type="InterPro" id="IPR027417">
    <property type="entry name" value="P-loop_NTPase"/>
</dbReference>
<keyword evidence="4" id="KW-0804">Transcription</keyword>
<evidence type="ECO:0000256" key="5">
    <source>
        <dbReference type="SAM" id="MobiDB-lite"/>
    </source>
</evidence>
<dbReference type="SUPFAM" id="SSF52540">
    <property type="entry name" value="P-loop containing nucleoside triphosphate hydrolases"/>
    <property type="match status" value="1"/>
</dbReference>
<evidence type="ECO:0000313" key="8">
    <source>
        <dbReference type="Proteomes" id="UP001165044"/>
    </source>
</evidence>
<keyword evidence="3" id="KW-0805">Transcription regulation</keyword>
<dbReference type="InterPro" id="IPR058031">
    <property type="entry name" value="AAA_lid_NorR"/>
</dbReference>
<evidence type="ECO:0000256" key="1">
    <source>
        <dbReference type="ARBA" id="ARBA00022741"/>
    </source>
</evidence>
<dbReference type="RefSeq" id="WP_285610345.1">
    <property type="nucleotide sequence ID" value="NZ_BSDC01000005.1"/>
</dbReference>
<dbReference type="SMART" id="SM00382">
    <property type="entry name" value="AAA"/>
    <property type="match status" value="1"/>
</dbReference>
<evidence type="ECO:0000256" key="3">
    <source>
        <dbReference type="ARBA" id="ARBA00023015"/>
    </source>
</evidence>
<dbReference type="Proteomes" id="UP001165044">
    <property type="component" value="Unassembled WGS sequence"/>
</dbReference>
<dbReference type="Gene3D" id="1.10.10.60">
    <property type="entry name" value="Homeodomain-like"/>
    <property type="match status" value="1"/>
</dbReference>